<dbReference type="Proteomes" id="UP000887116">
    <property type="component" value="Unassembled WGS sequence"/>
</dbReference>
<accession>A0A8X6M3C2</accession>
<comment type="caution">
    <text evidence="1">The sequence shown here is derived from an EMBL/GenBank/DDBJ whole genome shotgun (WGS) entry which is preliminary data.</text>
</comment>
<evidence type="ECO:0000313" key="1">
    <source>
        <dbReference type="EMBL" id="GFR30507.1"/>
    </source>
</evidence>
<name>A0A8X6M3C2_TRICU</name>
<reference evidence="1" key="1">
    <citation type="submission" date="2020-07" db="EMBL/GenBank/DDBJ databases">
        <title>Multicomponent nature underlies the extraordinary mechanical properties of spider dragline silk.</title>
        <authorList>
            <person name="Kono N."/>
            <person name="Nakamura H."/>
            <person name="Mori M."/>
            <person name="Yoshida Y."/>
            <person name="Ohtoshi R."/>
            <person name="Malay A.D."/>
            <person name="Moran D.A.P."/>
            <person name="Tomita M."/>
            <person name="Numata K."/>
            <person name="Arakawa K."/>
        </authorList>
    </citation>
    <scope>NUCLEOTIDE SEQUENCE</scope>
</reference>
<dbReference type="EMBL" id="BMAO01019431">
    <property type="protein sequence ID" value="GFR30507.1"/>
    <property type="molecule type" value="Genomic_DNA"/>
</dbReference>
<gene>
    <name evidence="1" type="ORF">TNCT_347891</name>
</gene>
<organism evidence="1 2">
    <name type="scientific">Trichonephila clavata</name>
    <name type="common">Joro spider</name>
    <name type="synonym">Nephila clavata</name>
    <dbReference type="NCBI Taxonomy" id="2740835"/>
    <lineage>
        <taxon>Eukaryota</taxon>
        <taxon>Metazoa</taxon>
        <taxon>Ecdysozoa</taxon>
        <taxon>Arthropoda</taxon>
        <taxon>Chelicerata</taxon>
        <taxon>Arachnida</taxon>
        <taxon>Araneae</taxon>
        <taxon>Araneomorphae</taxon>
        <taxon>Entelegynae</taxon>
        <taxon>Araneoidea</taxon>
        <taxon>Nephilidae</taxon>
        <taxon>Trichonephila</taxon>
    </lineage>
</organism>
<protein>
    <submittedName>
        <fullName evidence="1">Uncharacterized protein</fullName>
    </submittedName>
</protein>
<dbReference type="AlphaFoldDB" id="A0A8X6M3C2"/>
<keyword evidence="2" id="KW-1185">Reference proteome</keyword>
<sequence>MLGDVQMILREDDKTLDNITGNCSILSFFRKSYILDHVQMDFLKVTNDWSTPCTSRRLENNNCKAKDIPDILYGI</sequence>
<evidence type="ECO:0000313" key="2">
    <source>
        <dbReference type="Proteomes" id="UP000887116"/>
    </source>
</evidence>
<proteinExistence type="predicted"/>